<keyword evidence="3" id="KW-1133">Transmembrane helix</keyword>
<feature type="domain" description="Lunapark zinc ribbon" evidence="4">
    <location>
        <begin position="195"/>
        <end position="248"/>
    </location>
</feature>
<evidence type="ECO:0000256" key="2">
    <source>
        <dbReference type="SAM" id="MobiDB-lite"/>
    </source>
</evidence>
<reference evidence="5 6" key="1">
    <citation type="submission" date="2016-03" db="EMBL/GenBank/DDBJ databases">
        <title>How can Kluyveromyces marxianus grow so fast - potential evolutionary course in Saccharomyces Complex revealed by comparative genomics.</title>
        <authorList>
            <person name="Mo W."/>
            <person name="Lu W."/>
            <person name="Yang X."/>
            <person name="Qi J."/>
            <person name="Lv H."/>
        </authorList>
    </citation>
    <scope>NUCLEOTIDE SEQUENCE [LARGE SCALE GENOMIC DNA]</scope>
    <source>
        <strain evidence="5 6">FIM1</strain>
    </source>
</reference>
<keyword evidence="3" id="KW-0472">Membrane</keyword>
<keyword evidence="6" id="KW-1185">Reference proteome</keyword>
<evidence type="ECO:0000256" key="1">
    <source>
        <dbReference type="SAM" id="Coils"/>
    </source>
</evidence>
<keyword evidence="1" id="KW-0175">Coiled coil</keyword>
<gene>
    <name evidence="5" type="primary">LNP1</name>
    <name evidence="5" type="ORF">FIM1_2965</name>
</gene>
<feature type="transmembrane region" description="Helical" evidence="3">
    <location>
        <begin position="77"/>
        <end position="96"/>
    </location>
</feature>
<evidence type="ECO:0000313" key="6">
    <source>
        <dbReference type="Proteomes" id="UP000422736"/>
    </source>
</evidence>
<keyword evidence="3" id="KW-0812">Transmembrane</keyword>
<dbReference type="Pfam" id="PF10058">
    <property type="entry name" value="Zn_ribbon_10"/>
    <property type="match status" value="1"/>
</dbReference>
<feature type="transmembrane region" description="Helical" evidence="3">
    <location>
        <begin position="54"/>
        <end position="71"/>
    </location>
</feature>
<protein>
    <submittedName>
        <fullName evidence="5">Membrane protein YHR192W</fullName>
    </submittedName>
</protein>
<evidence type="ECO:0000256" key="3">
    <source>
        <dbReference type="SAM" id="Phobius"/>
    </source>
</evidence>
<dbReference type="Proteomes" id="UP000422736">
    <property type="component" value="Chromosome 4"/>
</dbReference>
<dbReference type="EMBL" id="CP015057">
    <property type="protein sequence ID" value="QGN16260.1"/>
    <property type="molecule type" value="Genomic_DNA"/>
</dbReference>
<proteinExistence type="predicted"/>
<name>A0ABX6EV91_KLUMA</name>
<feature type="coiled-coil region" evidence="1">
    <location>
        <begin position="152"/>
        <end position="186"/>
    </location>
</feature>
<dbReference type="InterPro" id="IPR019273">
    <property type="entry name" value="Lunapark_Znf"/>
</dbReference>
<accession>A0ABX6EV91</accession>
<evidence type="ECO:0000313" key="5">
    <source>
        <dbReference type="EMBL" id="QGN16260.1"/>
    </source>
</evidence>
<organism evidence="5 6">
    <name type="scientific">Kluyveromyces marxianus</name>
    <name type="common">Yeast</name>
    <name type="synonym">Candida kefyr</name>
    <dbReference type="NCBI Taxonomy" id="4911"/>
    <lineage>
        <taxon>Eukaryota</taxon>
        <taxon>Fungi</taxon>
        <taxon>Dikarya</taxon>
        <taxon>Ascomycota</taxon>
        <taxon>Saccharomycotina</taxon>
        <taxon>Saccharomycetes</taxon>
        <taxon>Saccharomycetales</taxon>
        <taxon>Saccharomycetaceae</taxon>
        <taxon>Kluyveromyces</taxon>
    </lineage>
</organism>
<feature type="compositionally biased region" description="Low complexity" evidence="2">
    <location>
        <begin position="262"/>
        <end position="273"/>
    </location>
</feature>
<evidence type="ECO:0000259" key="4">
    <source>
        <dbReference type="Pfam" id="PF10058"/>
    </source>
</evidence>
<feature type="region of interest" description="Disordered" evidence="2">
    <location>
        <begin position="251"/>
        <end position="273"/>
    </location>
</feature>
<sequence length="273" mass="30702">MLRAVRKIIGGDNDVKSVVQKYNKDLSSITNKIHDYEASLKGVDTKRKRVSSAVTYYYLTVLTVVVAYVYVKSSTAAAVLSVIIGLLVLIGIRLVIKRVYQMLSNKYESRIAALRSLHQEKMEELKQKTNFYYTNSLIQRFSSGESGSDDLMLLIDDEVKSKQEQLEKLKAELDRLREDEQLKSQSEDVEAREKWFDKALGLLAGGDDVKNLQSSISLIVCPQCKESRGCYSAVGVPFTYICTNCGYKQDNSTNNSKEPQETDSLTTTETSTN</sequence>